<organism evidence="2 3">
    <name type="scientific">Ephemerocybe angulata</name>
    <dbReference type="NCBI Taxonomy" id="980116"/>
    <lineage>
        <taxon>Eukaryota</taxon>
        <taxon>Fungi</taxon>
        <taxon>Dikarya</taxon>
        <taxon>Basidiomycota</taxon>
        <taxon>Agaricomycotina</taxon>
        <taxon>Agaricomycetes</taxon>
        <taxon>Agaricomycetidae</taxon>
        <taxon>Agaricales</taxon>
        <taxon>Agaricineae</taxon>
        <taxon>Psathyrellaceae</taxon>
        <taxon>Ephemerocybe</taxon>
    </lineage>
</organism>
<gene>
    <name evidence="2" type="ORF">DFP72DRAFT_845261</name>
</gene>
<name>A0A8H6I5L4_9AGAR</name>
<dbReference type="EMBL" id="JACGCI010000019">
    <property type="protein sequence ID" value="KAF6758339.1"/>
    <property type="molecule type" value="Genomic_DNA"/>
</dbReference>
<dbReference type="OrthoDB" id="3131569at2759"/>
<feature type="compositionally biased region" description="Low complexity" evidence="1">
    <location>
        <begin position="279"/>
        <end position="290"/>
    </location>
</feature>
<comment type="caution">
    <text evidence="2">The sequence shown here is derived from an EMBL/GenBank/DDBJ whole genome shotgun (WGS) entry which is preliminary data.</text>
</comment>
<feature type="region of interest" description="Disordered" evidence="1">
    <location>
        <begin position="364"/>
        <end position="394"/>
    </location>
</feature>
<proteinExistence type="predicted"/>
<feature type="compositionally biased region" description="Basic and acidic residues" evidence="1">
    <location>
        <begin position="63"/>
        <end position="75"/>
    </location>
</feature>
<sequence length="875" mass="98701">MHSTSLPAISTCPCPLDVLLPRFRPRLKGPSCLLRRLDLHTRCKTVTIRNSQEHARLRSNAGKVDDVRASDDSHHPNRRKHPGTAWVQGFVDDTDQPATGGYTEALREYKALRPPVESQVFEDGNFAHKRACDVQRNLGQQSQAITSPQQSRPSDTSVREHASTCMKWRKEAEILSLRRELTIQPQSARTTSKQDARCGDRLQCSRKKVYARVRRDFLVKAYDPRAKVNGVHGAPGKRLHETSTRPYDAGRSDDDREQQATAEPDEIAIIQPCDALSDTENPPTTTMTYPTPIPRPLETLRMPTTAVLDSSNMEHPARPPSTMRRTHKNDVRDVPRTRPPTLQQTPTLWPHHHERRQALCGTKERASVTKRARRRRATAHDEDDPLDGTMSTDPRRRRRRMHLDLDDSQHAAPCQVPVNDAQNTRTTWKTYCMPASHPAPTFSTPPVFSTAKGDEDPFGKPPGRQKEVRKGQHELDDVHLAYLGVLRAGLGGGGSRKSGWTTATLTRSTTATNVPRPHRLLQLYRIACENTINDAPGTHERHRRLTANATPSKPRRLTTTNDDENPSRSRPARRKNVCQCRHDLDDVRMTDLCNMRAALDDDEDEEGWWWKGGKCGGERYGRGDAAKRERLVIFAQQMTGRTAELEKTSFVHSEVGVAMRSLVQGRNLIWCQEYVKAKRSDWKCELLRLGVSEARIRCRRGKDGVSVQGKLRELHHPRPHFFILQAHHISTPIQPTHNLPTQLKPTTAAVNTRNRISMPAPPSRTSILPSKLATRILHTRYVTPSPATRHPGHRNPSSPAQQIHIDSVEWWGGEMDVRGELLGCALCQDSDGPFGSTSAPSERVIWAQLGYKLMLIQEDVIGDLQMSEDYFSFGD</sequence>
<feature type="region of interest" description="Disordered" evidence="1">
    <location>
        <begin position="140"/>
        <end position="163"/>
    </location>
</feature>
<accession>A0A8H6I5L4</accession>
<reference evidence="2 3" key="1">
    <citation type="submission" date="2020-07" db="EMBL/GenBank/DDBJ databases">
        <title>Comparative genomics of pyrophilous fungi reveals a link between fire events and developmental genes.</title>
        <authorList>
            <consortium name="DOE Joint Genome Institute"/>
            <person name="Steindorff A.S."/>
            <person name="Carver A."/>
            <person name="Calhoun S."/>
            <person name="Stillman K."/>
            <person name="Liu H."/>
            <person name="Lipzen A."/>
            <person name="Pangilinan J."/>
            <person name="Labutti K."/>
            <person name="Bruns T.D."/>
            <person name="Grigoriev I.V."/>
        </authorList>
    </citation>
    <scope>NUCLEOTIDE SEQUENCE [LARGE SCALE GENOMIC DNA]</scope>
    <source>
        <strain evidence="2 3">CBS 144469</strain>
    </source>
</reference>
<evidence type="ECO:0000313" key="2">
    <source>
        <dbReference type="EMBL" id="KAF6758339.1"/>
    </source>
</evidence>
<feature type="region of interest" description="Disordered" evidence="1">
    <location>
        <begin position="55"/>
        <end position="91"/>
    </location>
</feature>
<protein>
    <submittedName>
        <fullName evidence="2">Uncharacterized protein</fullName>
    </submittedName>
</protein>
<evidence type="ECO:0000256" key="1">
    <source>
        <dbReference type="SAM" id="MobiDB-lite"/>
    </source>
</evidence>
<evidence type="ECO:0000313" key="3">
    <source>
        <dbReference type="Proteomes" id="UP000521943"/>
    </source>
</evidence>
<feature type="region of interest" description="Disordered" evidence="1">
    <location>
        <begin position="534"/>
        <end position="575"/>
    </location>
</feature>
<dbReference type="Proteomes" id="UP000521943">
    <property type="component" value="Unassembled WGS sequence"/>
</dbReference>
<dbReference type="AlphaFoldDB" id="A0A8H6I5L4"/>
<keyword evidence="3" id="KW-1185">Reference proteome</keyword>
<feature type="region of interest" description="Disordered" evidence="1">
    <location>
        <begin position="275"/>
        <end position="297"/>
    </location>
</feature>
<feature type="region of interest" description="Disordered" evidence="1">
    <location>
        <begin position="227"/>
        <end position="263"/>
    </location>
</feature>
<feature type="region of interest" description="Disordered" evidence="1">
    <location>
        <begin position="310"/>
        <end position="347"/>
    </location>
</feature>
<feature type="compositionally biased region" description="Basic residues" evidence="1">
    <location>
        <begin position="368"/>
        <end position="377"/>
    </location>
</feature>
<feature type="compositionally biased region" description="Basic and acidic residues" evidence="1">
    <location>
        <begin position="238"/>
        <end position="258"/>
    </location>
</feature>
<feature type="compositionally biased region" description="Polar residues" evidence="1">
    <location>
        <begin position="140"/>
        <end position="156"/>
    </location>
</feature>